<evidence type="ECO:0000313" key="2">
    <source>
        <dbReference type="EMBL" id="WOL09444.1"/>
    </source>
</evidence>
<protein>
    <submittedName>
        <fullName evidence="2">Uncharacterized protein</fullName>
    </submittedName>
</protein>
<proteinExistence type="predicted"/>
<evidence type="ECO:0000313" key="3">
    <source>
        <dbReference type="Proteomes" id="UP001327560"/>
    </source>
</evidence>
<evidence type="ECO:0000256" key="1">
    <source>
        <dbReference type="SAM" id="MobiDB-lite"/>
    </source>
</evidence>
<dbReference type="Proteomes" id="UP001327560">
    <property type="component" value="Chromosome 5"/>
</dbReference>
<feature type="region of interest" description="Disordered" evidence="1">
    <location>
        <begin position="76"/>
        <end position="108"/>
    </location>
</feature>
<dbReference type="AlphaFoldDB" id="A0AAQ3KIR5"/>
<reference evidence="2 3" key="1">
    <citation type="submission" date="2023-10" db="EMBL/GenBank/DDBJ databases">
        <title>Chromosome-scale genome assembly provides insights into flower coloration mechanisms of Canna indica.</title>
        <authorList>
            <person name="Li C."/>
        </authorList>
    </citation>
    <scope>NUCLEOTIDE SEQUENCE [LARGE SCALE GENOMIC DNA]</scope>
    <source>
        <tissue evidence="2">Flower</tissue>
    </source>
</reference>
<dbReference type="PANTHER" id="PTHR36323">
    <property type="entry name" value="MYOTUBULARIN-LIKE PROTEIN"/>
    <property type="match status" value="1"/>
</dbReference>
<accession>A0AAQ3KIR5</accession>
<organism evidence="2 3">
    <name type="scientific">Canna indica</name>
    <name type="common">Indian-shot</name>
    <dbReference type="NCBI Taxonomy" id="4628"/>
    <lineage>
        <taxon>Eukaryota</taxon>
        <taxon>Viridiplantae</taxon>
        <taxon>Streptophyta</taxon>
        <taxon>Embryophyta</taxon>
        <taxon>Tracheophyta</taxon>
        <taxon>Spermatophyta</taxon>
        <taxon>Magnoliopsida</taxon>
        <taxon>Liliopsida</taxon>
        <taxon>Zingiberales</taxon>
        <taxon>Cannaceae</taxon>
        <taxon>Canna</taxon>
    </lineage>
</organism>
<gene>
    <name evidence="2" type="ORF">Cni_G18197</name>
</gene>
<feature type="compositionally biased region" description="Polar residues" evidence="1">
    <location>
        <begin position="29"/>
        <end position="52"/>
    </location>
</feature>
<name>A0AAQ3KIR5_9LILI</name>
<dbReference type="EMBL" id="CP136894">
    <property type="protein sequence ID" value="WOL09444.1"/>
    <property type="molecule type" value="Genomic_DNA"/>
</dbReference>
<dbReference type="PANTHER" id="PTHR36323:SF1">
    <property type="entry name" value="MYOTUBULARIN-LIKE PROTEIN"/>
    <property type="match status" value="1"/>
</dbReference>
<feature type="region of interest" description="Disordered" evidence="1">
    <location>
        <begin position="27"/>
        <end position="55"/>
    </location>
</feature>
<feature type="compositionally biased region" description="Low complexity" evidence="1">
    <location>
        <begin position="84"/>
        <end position="108"/>
    </location>
</feature>
<sequence>MDNHRPRHRRRHRVSSFNPAWCFGPSPTKECSSPKRTTSSDRPCSTATSSRPNHMRLLRFGSMSAALTSPRIGCLGQIKRNKPSNSSSSSSSYSSSSSSSSSSTTSWSSKSSSLLKFAMGLLRGTRPSSKVGAGNDQSMVGVISNISFVEEMDPPLPVVRRSVARDDNFASLWERRCGGEANRGLQIQLPQQLLIN</sequence>
<keyword evidence="3" id="KW-1185">Reference proteome</keyword>